<dbReference type="InterPro" id="IPR007728">
    <property type="entry name" value="Pre-SET_dom"/>
</dbReference>
<comment type="caution">
    <text evidence="12">The sequence shown here is derived from an EMBL/GenBank/DDBJ whole genome shotgun (WGS) entry which is preliminary data.</text>
</comment>
<reference evidence="12" key="1">
    <citation type="submission" date="2023-03" db="EMBL/GenBank/DDBJ databases">
        <title>Massive genome expansion in bonnet fungi (Mycena s.s.) driven by repeated elements and novel gene families across ecological guilds.</title>
        <authorList>
            <consortium name="Lawrence Berkeley National Laboratory"/>
            <person name="Harder C.B."/>
            <person name="Miyauchi S."/>
            <person name="Viragh M."/>
            <person name="Kuo A."/>
            <person name="Thoen E."/>
            <person name="Andreopoulos B."/>
            <person name="Lu D."/>
            <person name="Skrede I."/>
            <person name="Drula E."/>
            <person name="Henrissat B."/>
            <person name="Morin E."/>
            <person name="Kohler A."/>
            <person name="Barry K."/>
            <person name="LaButti K."/>
            <person name="Morin E."/>
            <person name="Salamov A."/>
            <person name="Lipzen A."/>
            <person name="Mereny Z."/>
            <person name="Hegedus B."/>
            <person name="Baldrian P."/>
            <person name="Stursova M."/>
            <person name="Weitz H."/>
            <person name="Taylor A."/>
            <person name="Grigoriev I.V."/>
            <person name="Nagy L.G."/>
            <person name="Martin F."/>
            <person name="Kauserud H."/>
        </authorList>
    </citation>
    <scope>NUCLEOTIDE SEQUENCE</scope>
    <source>
        <strain evidence="12">CBHHK002</strain>
    </source>
</reference>
<evidence type="ECO:0000259" key="10">
    <source>
        <dbReference type="PROSITE" id="PS50867"/>
    </source>
</evidence>
<dbReference type="GO" id="GO:0042054">
    <property type="term" value="F:histone methyltransferase activity"/>
    <property type="evidence" value="ECO:0007669"/>
    <property type="project" value="InterPro"/>
</dbReference>
<dbReference type="Proteomes" id="UP001218218">
    <property type="component" value="Unassembled WGS sequence"/>
</dbReference>
<evidence type="ECO:0000256" key="6">
    <source>
        <dbReference type="ARBA" id="ARBA00022723"/>
    </source>
</evidence>
<keyword evidence="2" id="KW-0158">Chromosome</keyword>
<evidence type="ECO:0000259" key="9">
    <source>
        <dbReference type="PROSITE" id="PS50280"/>
    </source>
</evidence>
<evidence type="ECO:0000256" key="5">
    <source>
        <dbReference type="ARBA" id="ARBA00022691"/>
    </source>
</evidence>
<gene>
    <name evidence="12" type="ORF">DFH08DRAFT_866884</name>
</gene>
<protein>
    <recommendedName>
        <fullName evidence="14">Histone-lysine N-methyltransferase</fullName>
    </recommendedName>
</protein>
<dbReference type="AlphaFoldDB" id="A0AAD7A215"/>
<keyword evidence="3" id="KW-0489">Methyltransferase</keyword>
<dbReference type="Pfam" id="PF05033">
    <property type="entry name" value="Pre-SET"/>
    <property type="match status" value="1"/>
</dbReference>
<dbReference type="SMART" id="SM00468">
    <property type="entry name" value="PreSET"/>
    <property type="match status" value="1"/>
</dbReference>
<evidence type="ECO:0000259" key="11">
    <source>
        <dbReference type="PROSITE" id="PS50868"/>
    </source>
</evidence>
<dbReference type="PANTHER" id="PTHR46223">
    <property type="entry name" value="HISTONE-LYSINE N-METHYLTRANSFERASE SUV39H"/>
    <property type="match status" value="1"/>
</dbReference>
<keyword evidence="6" id="KW-0479">Metal-binding</keyword>
<dbReference type="GO" id="GO:0032259">
    <property type="term" value="P:methylation"/>
    <property type="evidence" value="ECO:0007669"/>
    <property type="project" value="UniProtKB-KW"/>
</dbReference>
<dbReference type="Gene3D" id="2.170.270.10">
    <property type="entry name" value="SET domain"/>
    <property type="match status" value="1"/>
</dbReference>
<dbReference type="GO" id="GO:0005694">
    <property type="term" value="C:chromosome"/>
    <property type="evidence" value="ECO:0007669"/>
    <property type="project" value="UniProtKB-SubCell"/>
</dbReference>
<dbReference type="InterPro" id="IPR050973">
    <property type="entry name" value="H3K9_Histone-Lys_N-MTase"/>
</dbReference>
<evidence type="ECO:0000313" key="12">
    <source>
        <dbReference type="EMBL" id="KAJ7347909.1"/>
    </source>
</evidence>
<dbReference type="Pfam" id="PF00856">
    <property type="entry name" value="SET"/>
    <property type="match status" value="1"/>
</dbReference>
<evidence type="ECO:0000256" key="7">
    <source>
        <dbReference type="ARBA" id="ARBA00022833"/>
    </source>
</evidence>
<feature type="domain" description="Post-SET" evidence="11">
    <location>
        <begin position="559"/>
        <end position="574"/>
    </location>
</feature>
<dbReference type="InterPro" id="IPR003616">
    <property type="entry name" value="Post-SET_dom"/>
</dbReference>
<keyword evidence="7" id="KW-0862">Zinc</keyword>
<feature type="domain" description="Pre-SET" evidence="10">
    <location>
        <begin position="349"/>
        <end position="406"/>
    </location>
</feature>
<evidence type="ECO:0000256" key="4">
    <source>
        <dbReference type="ARBA" id="ARBA00022679"/>
    </source>
</evidence>
<evidence type="ECO:0000313" key="13">
    <source>
        <dbReference type="Proteomes" id="UP001218218"/>
    </source>
</evidence>
<sequence length="574" mass="65234">MGTPGPPADGSYDDRYRSYRGSLHMLPAELHQISGPRHTQILSLDQMLMSSPTTLAQKSSQQQLNAVTPKKRQRHTVEDVKKQSESDFARRIHSVFASPLRPIGAVPDTYLTQAIPQFISSLGVSEQITIKLTYVNDGVNPENPDRQTWIFRVEGNVPLADLFRTVQKKTNEDDYPLKFFLGSNKIKAEDTPEGLGMTATKTHIIQCTIRVEVKIMHSTIATVICEAFPTTSFAKLQAYYIKKIGSFWHPERKECLCLKYDGQLVPEQTKLSSFKKRHLTLTAYIYKNRRQEIQHQWNLIAREAGAAEIVFVNEIDDEEVPPNIGLLFKYLERSYLFEIGVESDISPLSGCVCEGVDCTANLCHGQRYVSAYNSTGRVHHGVSKIFECNERCPCPSDCCNRVAQRPRQIGIQIFKTEKCGWGVRATVEIRKRSILGIYTGMVIRRQDVGNLVVKTYTFDLDGMEDPDEEPPENSYSVDAFGCGNWTRFINHSCEPNLKVIPAVYDTMPEDNIPYLAFVATQDISAYSELSFDYNPPRQQEWEKRTYKEKGKTRSKRAKKETRCMCGSKNCRGFL</sequence>
<feature type="region of interest" description="Disordered" evidence="8">
    <location>
        <begin position="58"/>
        <end position="84"/>
    </location>
</feature>
<feature type="compositionally biased region" description="Basic and acidic residues" evidence="8">
    <location>
        <begin position="75"/>
        <end position="84"/>
    </location>
</feature>
<organism evidence="12 13">
    <name type="scientific">Mycena albidolilacea</name>
    <dbReference type="NCBI Taxonomy" id="1033008"/>
    <lineage>
        <taxon>Eukaryota</taxon>
        <taxon>Fungi</taxon>
        <taxon>Dikarya</taxon>
        <taxon>Basidiomycota</taxon>
        <taxon>Agaricomycotina</taxon>
        <taxon>Agaricomycetes</taxon>
        <taxon>Agaricomycetidae</taxon>
        <taxon>Agaricales</taxon>
        <taxon>Marasmiineae</taxon>
        <taxon>Mycenaceae</taxon>
        <taxon>Mycena</taxon>
    </lineage>
</organism>
<dbReference type="PROSITE" id="PS50280">
    <property type="entry name" value="SET"/>
    <property type="match status" value="1"/>
</dbReference>
<feature type="domain" description="SET" evidence="9">
    <location>
        <begin position="409"/>
        <end position="534"/>
    </location>
</feature>
<dbReference type="PROSITE" id="PS50867">
    <property type="entry name" value="PRE_SET"/>
    <property type="match status" value="1"/>
</dbReference>
<name>A0AAD7A215_9AGAR</name>
<dbReference type="EMBL" id="JARIHO010000018">
    <property type="protein sequence ID" value="KAJ7347909.1"/>
    <property type="molecule type" value="Genomic_DNA"/>
</dbReference>
<dbReference type="PANTHER" id="PTHR46223:SF3">
    <property type="entry name" value="HISTONE-LYSINE N-METHYLTRANSFERASE SET-23"/>
    <property type="match status" value="1"/>
</dbReference>
<dbReference type="InterPro" id="IPR046341">
    <property type="entry name" value="SET_dom_sf"/>
</dbReference>
<dbReference type="GO" id="GO:0005634">
    <property type="term" value="C:nucleus"/>
    <property type="evidence" value="ECO:0007669"/>
    <property type="project" value="InterPro"/>
</dbReference>
<accession>A0AAD7A215</accession>
<proteinExistence type="predicted"/>
<comment type="subcellular location">
    <subcellularLocation>
        <location evidence="1">Chromosome</location>
    </subcellularLocation>
</comment>
<evidence type="ECO:0008006" key="14">
    <source>
        <dbReference type="Google" id="ProtNLM"/>
    </source>
</evidence>
<keyword evidence="13" id="KW-1185">Reference proteome</keyword>
<evidence type="ECO:0000256" key="3">
    <source>
        <dbReference type="ARBA" id="ARBA00022603"/>
    </source>
</evidence>
<dbReference type="SMART" id="SM00317">
    <property type="entry name" value="SET"/>
    <property type="match status" value="1"/>
</dbReference>
<dbReference type="SUPFAM" id="SSF82199">
    <property type="entry name" value="SET domain"/>
    <property type="match status" value="1"/>
</dbReference>
<keyword evidence="5" id="KW-0949">S-adenosyl-L-methionine</keyword>
<evidence type="ECO:0000256" key="1">
    <source>
        <dbReference type="ARBA" id="ARBA00004286"/>
    </source>
</evidence>
<dbReference type="InterPro" id="IPR001214">
    <property type="entry name" value="SET_dom"/>
</dbReference>
<evidence type="ECO:0000256" key="2">
    <source>
        <dbReference type="ARBA" id="ARBA00022454"/>
    </source>
</evidence>
<dbReference type="PROSITE" id="PS50868">
    <property type="entry name" value="POST_SET"/>
    <property type="match status" value="1"/>
</dbReference>
<evidence type="ECO:0000256" key="8">
    <source>
        <dbReference type="SAM" id="MobiDB-lite"/>
    </source>
</evidence>
<keyword evidence="4" id="KW-0808">Transferase</keyword>
<dbReference type="GO" id="GO:0008270">
    <property type="term" value="F:zinc ion binding"/>
    <property type="evidence" value="ECO:0007669"/>
    <property type="project" value="InterPro"/>
</dbReference>